<reference evidence="1 2" key="1">
    <citation type="submission" date="2014-07" db="EMBL/GenBank/DDBJ databases">
        <authorList>
            <person name="Lee K."/>
            <person name="Lim J.Y."/>
            <person name="Hwang I."/>
        </authorList>
    </citation>
    <scope>NUCLEOTIDE SEQUENCE [LARGE SCALE GENOMIC DNA]</scope>
    <source>
        <strain evidence="1 2">KL28</strain>
    </source>
</reference>
<dbReference type="EMBL" id="CP009048">
    <property type="protein sequence ID" value="AIL63866.1"/>
    <property type="molecule type" value="Genomic_DNA"/>
</dbReference>
<dbReference type="RefSeq" id="WP_157687069.1">
    <property type="nucleotide sequence ID" value="NZ_CP009048.1"/>
</dbReference>
<dbReference type="Proteomes" id="UP000028931">
    <property type="component" value="Chromosome"/>
</dbReference>
<organism evidence="1 2">
    <name type="scientific">Pseudomonas alkylphenolica</name>
    <dbReference type="NCBI Taxonomy" id="237609"/>
    <lineage>
        <taxon>Bacteria</taxon>
        <taxon>Pseudomonadati</taxon>
        <taxon>Pseudomonadota</taxon>
        <taxon>Gammaproteobacteria</taxon>
        <taxon>Pseudomonadales</taxon>
        <taxon>Pseudomonadaceae</taxon>
        <taxon>Pseudomonas</taxon>
    </lineage>
</organism>
<gene>
    <name evidence="1" type="ORF">PSAKL28_47260</name>
</gene>
<dbReference type="KEGG" id="palk:PSAKL28_47260"/>
<sequence length="223" mass="24988">MNEPLAASVSVVSGSLTAFLPTMSFEDQQDVILANLFAQRIARSERASGLNMDWLTNYKRRLQFLGWDATPAPDTYVPGPQPGPLAEEAVSHIAQLATQQMVTAGKQALHSLSEDGEALECFEDNALSKEKDTAIYQLLLCTRAGSYIDIVLYHQELKARNFAQRFLFANPENGVRVAANALERVRFNIRLFRQEWRNKVMISTARQNLNDVKKLPLIRPGNP</sequence>
<name>A0A077FKQ7_9PSED</name>
<evidence type="ECO:0000313" key="1">
    <source>
        <dbReference type="EMBL" id="AIL63866.1"/>
    </source>
</evidence>
<proteinExistence type="predicted"/>
<protein>
    <submittedName>
        <fullName evidence="1">Uncharacterized protein</fullName>
    </submittedName>
</protein>
<accession>A0A077FKQ7</accession>
<dbReference type="HOGENOM" id="CLU_110246_0_0_6"/>
<evidence type="ECO:0000313" key="2">
    <source>
        <dbReference type="Proteomes" id="UP000028931"/>
    </source>
</evidence>
<dbReference type="AlphaFoldDB" id="A0A077FKQ7"/>
<dbReference type="OrthoDB" id="6888481at2"/>